<evidence type="ECO:0000313" key="3">
    <source>
        <dbReference type="EMBL" id="KPL77447.1"/>
    </source>
</evidence>
<dbReference type="CDD" id="cd02525">
    <property type="entry name" value="Succinoglycan_BP_ExoA"/>
    <property type="match status" value="1"/>
</dbReference>
<feature type="domain" description="Glycosyltransferase 2-like" evidence="2">
    <location>
        <begin position="8"/>
        <end position="138"/>
    </location>
</feature>
<name>A0A0P6XCE0_9CHLR</name>
<keyword evidence="1" id="KW-1133">Transmembrane helix</keyword>
<dbReference type="RefSeq" id="WP_062419144.1">
    <property type="nucleotide sequence ID" value="NZ_DF967974.1"/>
</dbReference>
<feature type="transmembrane region" description="Helical" evidence="1">
    <location>
        <begin position="273"/>
        <end position="294"/>
    </location>
</feature>
<proteinExistence type="predicted"/>
<gene>
    <name evidence="3" type="ORF">ADN01_16285</name>
</gene>
<reference evidence="3 4" key="1">
    <citation type="submission" date="2015-07" db="EMBL/GenBank/DDBJ databases">
        <title>Genome sequence of Levilinea saccharolytica DSM 16555.</title>
        <authorList>
            <person name="Hemp J."/>
            <person name="Ward L.M."/>
            <person name="Pace L.A."/>
            <person name="Fischer W.W."/>
        </authorList>
    </citation>
    <scope>NUCLEOTIDE SEQUENCE [LARGE SCALE GENOMIC DNA]</scope>
    <source>
        <strain evidence="3 4">KIBI-1</strain>
    </source>
</reference>
<dbReference type="PANTHER" id="PTHR22916:SF71">
    <property type="entry name" value="GLYCOSYL TRANSFERASE"/>
    <property type="match status" value="1"/>
</dbReference>
<dbReference type="AlphaFoldDB" id="A0A0P6XCE0"/>
<organism evidence="3 4">
    <name type="scientific">Levilinea saccharolytica</name>
    <dbReference type="NCBI Taxonomy" id="229921"/>
    <lineage>
        <taxon>Bacteria</taxon>
        <taxon>Bacillati</taxon>
        <taxon>Chloroflexota</taxon>
        <taxon>Anaerolineae</taxon>
        <taxon>Anaerolineales</taxon>
        <taxon>Anaerolineaceae</taxon>
        <taxon>Levilinea</taxon>
    </lineage>
</organism>
<dbReference type="Proteomes" id="UP000050501">
    <property type="component" value="Unassembled WGS sequence"/>
</dbReference>
<dbReference type="EMBL" id="LGCM01000060">
    <property type="protein sequence ID" value="KPL77447.1"/>
    <property type="molecule type" value="Genomic_DNA"/>
</dbReference>
<dbReference type="STRING" id="229921.ADN01_16285"/>
<protein>
    <recommendedName>
        <fullName evidence="2">Glycosyltransferase 2-like domain-containing protein</fullName>
    </recommendedName>
</protein>
<evidence type="ECO:0000313" key="4">
    <source>
        <dbReference type="Proteomes" id="UP000050501"/>
    </source>
</evidence>
<accession>A0A0P6XCE0</accession>
<dbReference type="PANTHER" id="PTHR22916">
    <property type="entry name" value="GLYCOSYLTRANSFERASE"/>
    <property type="match status" value="1"/>
</dbReference>
<keyword evidence="1" id="KW-0812">Transmembrane</keyword>
<comment type="caution">
    <text evidence="3">The sequence shown here is derived from an EMBL/GenBank/DDBJ whole genome shotgun (WGS) entry which is preliminary data.</text>
</comment>
<sequence length="349" mass="38940">MNRKPYVSILIPIRNEAAYIERCLDAVLHQDYSGEMECLVADGMSTDATRQIVEAYRQRYPNFHIIDNPGKIVPTGLNRLIPLAKGDIIIRVDGHCEIAADYVSKCVAHLQTDNVDGVGGPMVTIGETPLAEVIATSMSSPFGVGNSAFRTISAKTMLADSVPFPAYTRKIIEKVGLYDEELVRNQDDEYNYRLREFGGKLLLAADVRSKYYSRGSLHKLWRQYFQYGLYKVRVLQKHPRQMSLRQFVPPAFVLALLASALLAAIPAVRWLSLAVPTAYLAANLGASVLTALRAKKSNRSPLSAHYFLLPIAFAILHLSYGLGFLLGLFKFWNRWGDKQGKVPAISFND</sequence>
<evidence type="ECO:0000256" key="1">
    <source>
        <dbReference type="SAM" id="Phobius"/>
    </source>
</evidence>
<feature type="transmembrane region" description="Helical" evidence="1">
    <location>
        <begin position="306"/>
        <end position="329"/>
    </location>
</feature>
<dbReference type="Gene3D" id="3.90.550.10">
    <property type="entry name" value="Spore Coat Polysaccharide Biosynthesis Protein SpsA, Chain A"/>
    <property type="match status" value="1"/>
</dbReference>
<dbReference type="Pfam" id="PF00535">
    <property type="entry name" value="Glycos_transf_2"/>
    <property type="match status" value="1"/>
</dbReference>
<dbReference type="InterPro" id="IPR001173">
    <property type="entry name" value="Glyco_trans_2-like"/>
</dbReference>
<dbReference type="OrthoDB" id="9766971at2"/>
<keyword evidence="4" id="KW-1185">Reference proteome</keyword>
<evidence type="ECO:0000259" key="2">
    <source>
        <dbReference type="Pfam" id="PF00535"/>
    </source>
</evidence>
<feature type="transmembrane region" description="Helical" evidence="1">
    <location>
        <begin position="247"/>
        <end position="267"/>
    </location>
</feature>
<dbReference type="SUPFAM" id="SSF53448">
    <property type="entry name" value="Nucleotide-diphospho-sugar transferases"/>
    <property type="match status" value="1"/>
</dbReference>
<dbReference type="InterPro" id="IPR029044">
    <property type="entry name" value="Nucleotide-diphossugar_trans"/>
</dbReference>
<keyword evidence="1" id="KW-0472">Membrane</keyword>